<dbReference type="AlphaFoldDB" id="A0A8S1IW00"/>
<feature type="compositionally biased region" description="Basic residues" evidence="1">
    <location>
        <begin position="294"/>
        <end position="312"/>
    </location>
</feature>
<comment type="caution">
    <text evidence="2">The sequence shown here is derived from an EMBL/GenBank/DDBJ whole genome shotgun (WGS) entry which is preliminary data.</text>
</comment>
<evidence type="ECO:0000256" key="1">
    <source>
        <dbReference type="SAM" id="MobiDB-lite"/>
    </source>
</evidence>
<gene>
    <name evidence="2" type="ORF">OSTQU699_LOCUS4663</name>
</gene>
<keyword evidence="3" id="KW-1185">Reference proteome</keyword>
<evidence type="ECO:0000313" key="2">
    <source>
        <dbReference type="EMBL" id="CAD7699304.1"/>
    </source>
</evidence>
<dbReference type="EMBL" id="CAJHUC010000989">
    <property type="protein sequence ID" value="CAD7699304.1"/>
    <property type="molecule type" value="Genomic_DNA"/>
</dbReference>
<feature type="region of interest" description="Disordered" evidence="1">
    <location>
        <begin position="478"/>
        <end position="499"/>
    </location>
</feature>
<organism evidence="2 3">
    <name type="scientific">Ostreobium quekettii</name>
    <dbReference type="NCBI Taxonomy" id="121088"/>
    <lineage>
        <taxon>Eukaryota</taxon>
        <taxon>Viridiplantae</taxon>
        <taxon>Chlorophyta</taxon>
        <taxon>core chlorophytes</taxon>
        <taxon>Ulvophyceae</taxon>
        <taxon>TCBD clade</taxon>
        <taxon>Bryopsidales</taxon>
        <taxon>Ostreobineae</taxon>
        <taxon>Ostreobiaceae</taxon>
        <taxon>Ostreobium</taxon>
    </lineage>
</organism>
<reference evidence="2" key="1">
    <citation type="submission" date="2020-12" db="EMBL/GenBank/DDBJ databases">
        <authorList>
            <person name="Iha C."/>
        </authorList>
    </citation>
    <scope>NUCLEOTIDE SEQUENCE</scope>
</reference>
<evidence type="ECO:0000313" key="3">
    <source>
        <dbReference type="Proteomes" id="UP000708148"/>
    </source>
</evidence>
<feature type="compositionally biased region" description="Gly residues" evidence="1">
    <location>
        <begin position="316"/>
        <end position="330"/>
    </location>
</feature>
<dbReference type="Proteomes" id="UP000708148">
    <property type="component" value="Unassembled WGS sequence"/>
</dbReference>
<feature type="compositionally biased region" description="Basic and acidic residues" evidence="1">
    <location>
        <begin position="244"/>
        <end position="259"/>
    </location>
</feature>
<sequence>MARFGRRDCERKYDLRSWALGPPARASTPDSNLSTFSRGRDIVDALAAGGTDGGPITPGTPSLGRGFFADPPAGCGSEPGWIGAGQGPRSRGTTVGEARFVAKRKRNGSCKGQPLVGKRARGNFVYHRALAGEAGVGEGGGGHGEEEIESRGTRARRVTAMLAAERLKGNEAAGTADVFEGRAEARLRAALAAGVRNESEELGDKFFCAKQTGQKSAQKQALQRAAHGEMGGREAGSVRGRQGNAKERIGQEVSTDSRDSNQPMARADGEQEVGRMAASGGAGAPASPRTPKAATRRRPSVKRSRQRSRVRPSRTGGCGVGSGGGRGLVIGGKRPRLGVATHGSASKWGGMVAAGTAVRRPRRLQARLASERLKGNPDAGTVDFFSPKSEDLIRRLFGDVESWEGRAYCGKECETEAEGGCLGDELELGLWDGRAKCEDSEMFVEGPDRAGPREEVRRVEGEPGRDLESVGALLGVGKGSGVEGRAQGTSDPEGEAGESVGCGVAPFEARETGVGECDVGTGLGGEGRVVEKRSRPRRGKRPAALAACLFGDWGIIPPRVAATKAAQRVTQMFEMQRSQRQRR</sequence>
<name>A0A8S1IW00_9CHLO</name>
<protein>
    <submittedName>
        <fullName evidence="2">Uncharacterized protein</fullName>
    </submittedName>
</protein>
<feature type="compositionally biased region" description="Low complexity" evidence="1">
    <location>
        <begin position="284"/>
        <end position="293"/>
    </location>
</feature>
<accession>A0A8S1IW00</accession>
<proteinExistence type="predicted"/>
<feature type="region of interest" description="Disordered" evidence="1">
    <location>
        <begin position="218"/>
        <end position="332"/>
    </location>
</feature>